<dbReference type="PANTHER" id="PTHR43124:SF3">
    <property type="entry name" value="CHLORAMPHENICOL EFFLUX PUMP RV0191"/>
    <property type="match status" value="1"/>
</dbReference>
<feature type="transmembrane region" description="Helical" evidence="6">
    <location>
        <begin position="44"/>
        <end position="63"/>
    </location>
</feature>
<dbReference type="Gene3D" id="1.20.1250.20">
    <property type="entry name" value="MFS general substrate transporter like domains"/>
    <property type="match status" value="1"/>
</dbReference>
<dbReference type="PANTHER" id="PTHR43124">
    <property type="entry name" value="PURINE EFFLUX PUMP PBUE"/>
    <property type="match status" value="1"/>
</dbReference>
<evidence type="ECO:0000256" key="5">
    <source>
        <dbReference type="ARBA" id="ARBA00023136"/>
    </source>
</evidence>
<feature type="transmembrane region" description="Helical" evidence="6">
    <location>
        <begin position="9"/>
        <end position="32"/>
    </location>
</feature>
<dbReference type="InterPro" id="IPR011701">
    <property type="entry name" value="MFS"/>
</dbReference>
<feature type="transmembrane region" description="Helical" evidence="6">
    <location>
        <begin position="350"/>
        <end position="374"/>
    </location>
</feature>
<dbReference type="SUPFAM" id="SSF103473">
    <property type="entry name" value="MFS general substrate transporter"/>
    <property type="match status" value="1"/>
</dbReference>
<dbReference type="InterPro" id="IPR020846">
    <property type="entry name" value="MFS_dom"/>
</dbReference>
<evidence type="ECO:0000313" key="8">
    <source>
        <dbReference type="EMBL" id="MCW4474288.1"/>
    </source>
</evidence>
<keyword evidence="4 6" id="KW-1133">Transmembrane helix</keyword>
<dbReference type="InterPro" id="IPR036259">
    <property type="entry name" value="MFS_trans_sf"/>
</dbReference>
<keyword evidence="9" id="KW-1185">Reference proteome</keyword>
<dbReference type="EMBL" id="JAPCHY010000024">
    <property type="protein sequence ID" value="MCW4474288.1"/>
    <property type="molecule type" value="Genomic_DNA"/>
</dbReference>
<evidence type="ECO:0000256" key="4">
    <source>
        <dbReference type="ARBA" id="ARBA00022989"/>
    </source>
</evidence>
<feature type="domain" description="Major facilitator superfamily (MFS) profile" evidence="7">
    <location>
        <begin position="1"/>
        <end position="381"/>
    </location>
</feature>
<dbReference type="Proteomes" id="UP001209922">
    <property type="component" value="Unassembled WGS sequence"/>
</dbReference>
<accession>A0ABT3K0M6</accession>
<feature type="transmembrane region" description="Helical" evidence="6">
    <location>
        <begin position="75"/>
        <end position="92"/>
    </location>
</feature>
<keyword evidence="2" id="KW-1003">Cell membrane</keyword>
<feature type="transmembrane region" description="Helical" evidence="6">
    <location>
        <begin position="165"/>
        <end position="189"/>
    </location>
</feature>
<organism evidence="8 9">
    <name type="scientific">Xanthomonas chitinilytica</name>
    <dbReference type="NCBI Taxonomy" id="2989819"/>
    <lineage>
        <taxon>Bacteria</taxon>
        <taxon>Pseudomonadati</taxon>
        <taxon>Pseudomonadota</taxon>
        <taxon>Gammaproteobacteria</taxon>
        <taxon>Lysobacterales</taxon>
        <taxon>Lysobacteraceae</taxon>
        <taxon>Xanthomonas</taxon>
    </lineage>
</organism>
<reference evidence="8 9" key="1">
    <citation type="submission" date="2022-10" db="EMBL/GenBank/DDBJ databases">
        <title>Xanthomonas sp. H13-6.</title>
        <authorList>
            <person name="Liu X."/>
            <person name="Deng Z."/>
            <person name="Jiang Y."/>
            <person name="Yu T."/>
            <person name="Ai J."/>
        </authorList>
    </citation>
    <scope>NUCLEOTIDE SEQUENCE [LARGE SCALE GENOMIC DNA]</scope>
    <source>
        <strain evidence="8 9">H13-6</strain>
    </source>
</reference>
<protein>
    <submittedName>
        <fullName evidence="8">MFS transporter</fullName>
    </submittedName>
</protein>
<feature type="transmembrane region" description="Helical" evidence="6">
    <location>
        <begin position="270"/>
        <end position="291"/>
    </location>
</feature>
<dbReference type="Pfam" id="PF07690">
    <property type="entry name" value="MFS_1"/>
    <property type="match status" value="1"/>
</dbReference>
<gene>
    <name evidence="8" type="ORF">OK345_17530</name>
</gene>
<feature type="transmembrane region" description="Helical" evidence="6">
    <location>
        <begin position="135"/>
        <end position="153"/>
    </location>
</feature>
<dbReference type="RefSeq" id="WP_265129293.1">
    <property type="nucleotide sequence ID" value="NZ_JAPCHY010000024.1"/>
</dbReference>
<comment type="caution">
    <text evidence="8">The sequence shown here is derived from an EMBL/GenBank/DDBJ whole genome shotgun (WGS) entry which is preliminary data.</text>
</comment>
<keyword evidence="5 6" id="KW-0472">Membrane</keyword>
<evidence type="ECO:0000313" key="9">
    <source>
        <dbReference type="Proteomes" id="UP001209922"/>
    </source>
</evidence>
<evidence type="ECO:0000256" key="6">
    <source>
        <dbReference type="SAM" id="Phobius"/>
    </source>
</evidence>
<feature type="transmembrane region" description="Helical" evidence="6">
    <location>
        <begin position="297"/>
        <end position="316"/>
    </location>
</feature>
<sequence>MSPTQKRAVWLLGLCQCILWGVLYYSFSVLLVPLEQALETTRTVVAGAFSTGLIAMACIAPQVGRWLDSGNSRRVTHYGLALAMLGLLLLGLSDGIALLYAAWLVMGIAMALLLYEPAFVLVMHAVVEPGHRLRSLAAVTIMGGLASTIFLPLTSYVIDLWGWRAAVFSGACAVLLVAYLMEAWVLPSLPSMQQDAKRAAFTHKAWPRFMPSLAVVFGIGSLASIALTTLLIPFLIERGTSASAAALVLAAFGAAQLPGRIWLLRQTRALSATTLTITPILLMALGMLGVTLVDNPWISLVAVAVFGLGAGLQTLAKPWLVQAIYGSSSAGQWNGEIARVQGFARAVTPVAVAGVSIVWGIASVLVAMAILLAATLPIAHRLRTTDGRGIL</sequence>
<dbReference type="InterPro" id="IPR050189">
    <property type="entry name" value="MFS_Efflux_Transporters"/>
</dbReference>
<feature type="transmembrane region" description="Helical" evidence="6">
    <location>
        <begin position="209"/>
        <end position="236"/>
    </location>
</feature>
<feature type="transmembrane region" description="Helical" evidence="6">
    <location>
        <begin position="98"/>
        <end position="123"/>
    </location>
</feature>
<comment type="subcellular location">
    <subcellularLocation>
        <location evidence="1">Cell membrane</location>
        <topology evidence="1">Multi-pass membrane protein</topology>
    </subcellularLocation>
</comment>
<proteinExistence type="predicted"/>
<name>A0ABT3K0M6_9XANT</name>
<evidence type="ECO:0000256" key="3">
    <source>
        <dbReference type="ARBA" id="ARBA00022692"/>
    </source>
</evidence>
<feature type="transmembrane region" description="Helical" evidence="6">
    <location>
        <begin position="242"/>
        <end position="263"/>
    </location>
</feature>
<keyword evidence="3 6" id="KW-0812">Transmembrane</keyword>
<evidence type="ECO:0000259" key="7">
    <source>
        <dbReference type="PROSITE" id="PS50850"/>
    </source>
</evidence>
<evidence type="ECO:0000256" key="1">
    <source>
        <dbReference type="ARBA" id="ARBA00004651"/>
    </source>
</evidence>
<dbReference type="PROSITE" id="PS50850">
    <property type="entry name" value="MFS"/>
    <property type="match status" value="1"/>
</dbReference>
<evidence type="ECO:0000256" key="2">
    <source>
        <dbReference type="ARBA" id="ARBA00022475"/>
    </source>
</evidence>